<dbReference type="AlphaFoldDB" id="A0A5W7S0U0"/>
<evidence type="ECO:0000313" key="1">
    <source>
        <dbReference type="EMBL" id="EBX8630641.1"/>
    </source>
</evidence>
<organism evidence="1">
    <name type="scientific">Salmonella enterica subsp. enterica serovar Kintambo</name>
    <dbReference type="NCBI Taxonomy" id="1192730"/>
    <lineage>
        <taxon>Bacteria</taxon>
        <taxon>Pseudomonadati</taxon>
        <taxon>Pseudomonadota</taxon>
        <taxon>Gammaproteobacteria</taxon>
        <taxon>Enterobacterales</taxon>
        <taxon>Enterobacteriaceae</taxon>
        <taxon>Salmonella</taxon>
    </lineage>
</organism>
<protein>
    <submittedName>
        <fullName evidence="1">HEAT repeat domain-containing protein</fullName>
    </submittedName>
</protein>
<dbReference type="SUPFAM" id="SSF48371">
    <property type="entry name" value="ARM repeat"/>
    <property type="match status" value="1"/>
</dbReference>
<dbReference type="EMBL" id="AAHMLI010000064">
    <property type="protein sequence ID" value="EBX8630641.1"/>
    <property type="molecule type" value="Genomic_DNA"/>
</dbReference>
<gene>
    <name evidence="1" type="ORF">DTU03_24635</name>
</gene>
<proteinExistence type="predicted"/>
<sequence length="160" mass="18698">MVDSNKIIHEYRLLNESERIEFLRRFDIALDVNLAEFLLKEVEDKSCDDILRIEAVKVLGLYKGNYDDAFIKNAIFELVRSDEDDYISQNAIDSLSLMNIGDKEIRFAQEVLKGSYFCHVKYSAFYLLKKHKDIPLAKKILHDLLDDKEFGMSAKRILDQ</sequence>
<accession>A0A5W7S0U0</accession>
<comment type="caution">
    <text evidence="1">The sequence shown here is derived from an EMBL/GenBank/DDBJ whole genome shotgun (WGS) entry which is preliminary data.</text>
</comment>
<dbReference type="InterPro" id="IPR016024">
    <property type="entry name" value="ARM-type_fold"/>
</dbReference>
<name>A0A5W7S0U0_SALET</name>
<reference evidence="1" key="1">
    <citation type="submission" date="2018-07" db="EMBL/GenBank/DDBJ databases">
        <authorList>
            <person name="Ashton P.M."/>
            <person name="Dallman T."/>
            <person name="Nair S."/>
            <person name="De Pinna E."/>
            <person name="Peters T."/>
            <person name="Grant K."/>
        </authorList>
    </citation>
    <scope>NUCLEOTIDE SEQUENCE</scope>
    <source>
        <strain evidence="1">242348</strain>
    </source>
</reference>